<accession>A0A7J0G273</accession>
<evidence type="ECO:0008006" key="5">
    <source>
        <dbReference type="Google" id="ProtNLM"/>
    </source>
</evidence>
<dbReference type="AlphaFoldDB" id="A0A7J0G273"/>
<dbReference type="EMBL" id="BJWL01000017">
    <property type="protein sequence ID" value="GFZ04880.1"/>
    <property type="molecule type" value="Genomic_DNA"/>
</dbReference>
<evidence type="ECO:0000256" key="2">
    <source>
        <dbReference type="SAM" id="SignalP"/>
    </source>
</evidence>
<keyword evidence="2" id="KW-0732">Signal</keyword>
<feature type="chain" id="PRO_5029446512" description="Bifunctional inhibitor/lipid-transfer protein/seed storage 2S albumin superfamily protein" evidence="2">
    <location>
        <begin position="25"/>
        <end position="141"/>
    </location>
</feature>
<feature type="region of interest" description="Disordered" evidence="1">
    <location>
        <begin position="44"/>
        <end position="79"/>
    </location>
</feature>
<gene>
    <name evidence="3" type="ORF">Acr_17g0004520</name>
</gene>
<name>A0A7J0G273_9ERIC</name>
<organism evidence="3 4">
    <name type="scientific">Actinidia rufa</name>
    <dbReference type="NCBI Taxonomy" id="165716"/>
    <lineage>
        <taxon>Eukaryota</taxon>
        <taxon>Viridiplantae</taxon>
        <taxon>Streptophyta</taxon>
        <taxon>Embryophyta</taxon>
        <taxon>Tracheophyta</taxon>
        <taxon>Spermatophyta</taxon>
        <taxon>Magnoliopsida</taxon>
        <taxon>eudicotyledons</taxon>
        <taxon>Gunneridae</taxon>
        <taxon>Pentapetalae</taxon>
        <taxon>asterids</taxon>
        <taxon>Ericales</taxon>
        <taxon>Actinidiaceae</taxon>
        <taxon>Actinidia</taxon>
    </lineage>
</organism>
<comment type="caution">
    <text evidence="3">The sequence shown here is derived from an EMBL/GenBank/DDBJ whole genome shotgun (WGS) entry which is preliminary data.</text>
</comment>
<reference evidence="3 4" key="1">
    <citation type="submission" date="2019-07" db="EMBL/GenBank/DDBJ databases">
        <title>De Novo Assembly of kiwifruit Actinidia rufa.</title>
        <authorList>
            <person name="Sugita-Konishi S."/>
            <person name="Sato K."/>
            <person name="Mori E."/>
            <person name="Abe Y."/>
            <person name="Kisaki G."/>
            <person name="Hamano K."/>
            <person name="Suezawa K."/>
            <person name="Otani M."/>
            <person name="Fukuda T."/>
            <person name="Manabe T."/>
            <person name="Gomi K."/>
            <person name="Tabuchi M."/>
            <person name="Akimitsu K."/>
            <person name="Kataoka I."/>
        </authorList>
    </citation>
    <scope>NUCLEOTIDE SEQUENCE [LARGE SCALE GENOMIC DNA]</scope>
    <source>
        <strain evidence="4">cv. Fuchu</strain>
    </source>
</reference>
<proteinExistence type="predicted"/>
<feature type="signal peptide" evidence="2">
    <location>
        <begin position="1"/>
        <end position="24"/>
    </location>
</feature>
<evidence type="ECO:0000313" key="4">
    <source>
        <dbReference type="Proteomes" id="UP000585474"/>
    </source>
</evidence>
<evidence type="ECO:0000313" key="3">
    <source>
        <dbReference type="EMBL" id="GFZ04880.1"/>
    </source>
</evidence>
<feature type="compositionally biased region" description="Pro residues" evidence="1">
    <location>
        <begin position="62"/>
        <end position="78"/>
    </location>
</feature>
<sequence length="141" mass="14952">MKRGSAIVLFFFACFGLWVSHGLASRDLKPDWSFGGGGSWGPGGASGGGCSSWGGCWTTPSPVTPSPPSSTPVSPTTPTPIQASPIQCGMGYVDMNACMVQYYASGGSYVSQECCTIMKETKQYCSYMNVNFFDVLENVCH</sequence>
<keyword evidence="4" id="KW-1185">Reference proteome</keyword>
<dbReference type="Proteomes" id="UP000585474">
    <property type="component" value="Unassembled WGS sequence"/>
</dbReference>
<protein>
    <recommendedName>
        <fullName evidence="5">Bifunctional inhibitor/lipid-transfer protein/seed storage 2S albumin superfamily protein</fullName>
    </recommendedName>
</protein>
<evidence type="ECO:0000256" key="1">
    <source>
        <dbReference type="SAM" id="MobiDB-lite"/>
    </source>
</evidence>